<feature type="compositionally biased region" description="Polar residues" evidence="3">
    <location>
        <begin position="176"/>
        <end position="187"/>
    </location>
</feature>
<dbReference type="Pfam" id="PF05383">
    <property type="entry name" value="La"/>
    <property type="match status" value="1"/>
</dbReference>
<dbReference type="GO" id="GO:0003723">
    <property type="term" value="F:RNA binding"/>
    <property type="evidence" value="ECO:0007669"/>
    <property type="project" value="UniProtKB-UniRule"/>
</dbReference>
<organism evidence="5 7">
    <name type="scientific">Carya illinoinensis</name>
    <name type="common">Pecan</name>
    <dbReference type="NCBI Taxonomy" id="32201"/>
    <lineage>
        <taxon>Eukaryota</taxon>
        <taxon>Viridiplantae</taxon>
        <taxon>Streptophyta</taxon>
        <taxon>Embryophyta</taxon>
        <taxon>Tracheophyta</taxon>
        <taxon>Spermatophyta</taxon>
        <taxon>Magnoliopsida</taxon>
        <taxon>eudicotyledons</taxon>
        <taxon>Gunneridae</taxon>
        <taxon>Pentapetalae</taxon>
        <taxon>rosids</taxon>
        <taxon>fabids</taxon>
        <taxon>Fagales</taxon>
        <taxon>Juglandaceae</taxon>
        <taxon>Carya</taxon>
    </lineage>
</organism>
<sequence length="543" mass="57744">MAMSSSANADSASATNQSPRHSTGGADTVGSPQSRRATRVVSSSLPPWTQIVRGQSEPVAAAPSSPSHTTAVSEPAVALLVVEESMGEGSENGPHGNAGKRPAWNKPSNGPTPDVGPVMGAASWPALSVSTRASAKPSSESSKCLSDIASPVAASQGTGTTSSSSQKQVSNNANSNPTSNHSINTRQRSMKRHSVSTSSNGGLPPQQQAPPGAVIDGGSNNPSPKDHMQRSGFSSQSHSGNDHPPQRNSFRNRNGGSHPRGDGSHHHNYKGRHDHERGNSDWNAHRNFAGKDTHMQPQRVFHRFMRGPPPPQSSAPFIPPPTVRPYGGPIGFPDMPPPMVYVAAPAPESLRGMPFVTPISPHALFFHASDPQLYNKIVNQIDYYFSNENLIKDTYLRQNMDDQGWVPIKLIAGFKKVMLLTENIQLILDAVRTSNVLEIQGDKVRRRNDWMKWIISPSVHFPKASGQQTSGKSSQDILEAHVQSMSLEEKTTDHSSAGGQADVHGVAIHSGLPSGDSSNLMQLSGGRVTGVGVQAGSDHSISA</sequence>
<dbReference type="AlphaFoldDB" id="A0A8T1PRP6"/>
<protein>
    <recommendedName>
        <fullName evidence="4">HTH La-type RNA-binding domain-containing protein</fullName>
    </recommendedName>
</protein>
<reference evidence="6" key="2">
    <citation type="submission" date="2021-01" db="EMBL/GenBank/DDBJ databases">
        <authorList>
            <person name="Lovell J.T."/>
            <person name="Bentley N."/>
            <person name="Bhattarai G."/>
            <person name="Jenkins J.W."/>
            <person name="Sreedasyam A."/>
            <person name="Alarcon Y."/>
            <person name="Bock C."/>
            <person name="Boston L."/>
            <person name="Carlson J."/>
            <person name="Cervantes K."/>
            <person name="Clermont K."/>
            <person name="Krom N."/>
            <person name="Kubenka K."/>
            <person name="Mamidi S."/>
            <person name="Mattison C."/>
            <person name="Monteros M."/>
            <person name="Pisani C."/>
            <person name="Plott C."/>
            <person name="Rajasekar S."/>
            <person name="Rhein H.S."/>
            <person name="Rohla C."/>
            <person name="Song M."/>
            <person name="Hilaire R.S."/>
            <person name="Shu S."/>
            <person name="Wells L."/>
            <person name="Wang X."/>
            <person name="Webber J."/>
            <person name="Heerema R.J."/>
            <person name="Klein P."/>
            <person name="Conner P."/>
            <person name="Grauke L."/>
            <person name="Grimwood J."/>
            <person name="Schmutz J."/>
            <person name="Randall J.J."/>
        </authorList>
    </citation>
    <scope>NUCLEOTIDE SEQUENCE</scope>
    <source>
        <tissue evidence="6">Leaf</tissue>
    </source>
</reference>
<dbReference type="InterPro" id="IPR006630">
    <property type="entry name" value="La_HTH"/>
</dbReference>
<dbReference type="CDD" id="cd07323">
    <property type="entry name" value="LAM"/>
    <property type="match status" value="1"/>
</dbReference>
<evidence type="ECO:0000313" key="6">
    <source>
        <dbReference type="EMBL" id="KAG6703011.1"/>
    </source>
</evidence>
<feature type="compositionally biased region" description="Low complexity" evidence="3">
    <location>
        <begin position="201"/>
        <end position="213"/>
    </location>
</feature>
<dbReference type="PANTHER" id="PTHR22792">
    <property type="entry name" value="LUPUS LA PROTEIN-RELATED"/>
    <property type="match status" value="1"/>
</dbReference>
<dbReference type="EMBL" id="CM031831">
    <property type="protein sequence ID" value="KAG6703012.1"/>
    <property type="molecule type" value="Genomic_DNA"/>
</dbReference>
<feature type="compositionally biased region" description="Low complexity" evidence="3">
    <location>
        <begin position="1"/>
        <end position="14"/>
    </location>
</feature>
<dbReference type="EMBL" id="CM031815">
    <property type="protein sequence ID" value="KAG6647189.1"/>
    <property type="molecule type" value="Genomic_DNA"/>
</dbReference>
<dbReference type="Proteomes" id="UP000811246">
    <property type="component" value="Chromosome 7"/>
</dbReference>
<dbReference type="EMBL" id="CM031831">
    <property type="protein sequence ID" value="KAG6703011.1"/>
    <property type="molecule type" value="Genomic_DNA"/>
</dbReference>
<evidence type="ECO:0000256" key="2">
    <source>
        <dbReference type="PROSITE-ProRule" id="PRU00332"/>
    </source>
</evidence>
<reference evidence="5" key="1">
    <citation type="submission" date="2020-12" db="EMBL/GenBank/DDBJ databases">
        <title>WGS assembly of Carya illinoinensis cv. Pawnee.</title>
        <authorList>
            <person name="Platts A."/>
            <person name="Shu S."/>
            <person name="Wright S."/>
            <person name="Barry K."/>
            <person name="Edger P."/>
            <person name="Pires J.C."/>
            <person name="Schmutz J."/>
        </authorList>
    </citation>
    <scope>NUCLEOTIDE SEQUENCE</scope>
    <source>
        <tissue evidence="5">Leaf</tissue>
    </source>
</reference>
<dbReference type="PANTHER" id="PTHR22792:SF132">
    <property type="entry name" value="LA-RELATED PROTEIN 1"/>
    <property type="match status" value="1"/>
</dbReference>
<dbReference type="InterPro" id="IPR045180">
    <property type="entry name" value="La_dom_prot"/>
</dbReference>
<feature type="compositionally biased region" description="Polar residues" evidence="3">
    <location>
        <begin position="246"/>
        <end position="255"/>
    </location>
</feature>
<feature type="domain" description="HTH La-type RNA-binding" evidence="4">
    <location>
        <begin position="367"/>
        <end position="456"/>
    </location>
</feature>
<evidence type="ECO:0000256" key="3">
    <source>
        <dbReference type="SAM" id="MobiDB-lite"/>
    </source>
</evidence>
<evidence type="ECO:0000256" key="1">
    <source>
        <dbReference type="ARBA" id="ARBA00022884"/>
    </source>
</evidence>
<dbReference type="PROSITE" id="PS50961">
    <property type="entry name" value="HTH_LA"/>
    <property type="match status" value="1"/>
</dbReference>
<name>A0A8T1PRP6_CARIL</name>
<dbReference type="Proteomes" id="UP000811609">
    <property type="component" value="Chromosome 7"/>
</dbReference>
<feature type="compositionally biased region" description="Basic and acidic residues" evidence="3">
    <location>
        <begin position="259"/>
        <end position="279"/>
    </location>
</feature>
<dbReference type="SMART" id="SM00715">
    <property type="entry name" value="LA"/>
    <property type="match status" value="1"/>
</dbReference>
<feature type="compositionally biased region" description="Low complexity" evidence="3">
    <location>
        <begin position="152"/>
        <end position="175"/>
    </location>
</feature>
<keyword evidence="7" id="KW-1185">Reference proteome</keyword>
<dbReference type="FunFam" id="1.10.10.10:FF:000131">
    <property type="entry name" value="la-related protein 1B isoform X2"/>
    <property type="match status" value="1"/>
</dbReference>
<evidence type="ECO:0000313" key="5">
    <source>
        <dbReference type="EMBL" id="KAG6647189.1"/>
    </source>
</evidence>
<comment type="caution">
    <text evidence="5">The sequence shown here is derived from an EMBL/GenBank/DDBJ whole genome shotgun (WGS) entry which is preliminary data.</text>
</comment>
<evidence type="ECO:0000313" key="7">
    <source>
        <dbReference type="Proteomes" id="UP000811609"/>
    </source>
</evidence>
<feature type="region of interest" description="Disordered" evidence="3">
    <location>
        <begin position="1"/>
        <end position="288"/>
    </location>
</feature>
<feature type="compositionally biased region" description="Polar residues" evidence="3">
    <location>
        <begin position="128"/>
        <end position="144"/>
    </location>
</feature>
<feature type="compositionally biased region" description="Polar residues" evidence="3">
    <location>
        <begin position="30"/>
        <end position="47"/>
    </location>
</feature>
<feature type="compositionally biased region" description="Low complexity" evidence="3">
    <location>
        <begin position="58"/>
        <end position="73"/>
    </location>
</feature>
<gene>
    <name evidence="5" type="ORF">CIPAW_07G061900</name>
    <name evidence="6" type="ORF">I3842_07G063900</name>
</gene>
<accession>A0A8T1PRP6</accession>
<proteinExistence type="predicted"/>
<keyword evidence="1 2" id="KW-0694">RNA-binding</keyword>
<evidence type="ECO:0000259" key="4">
    <source>
        <dbReference type="PROSITE" id="PS50961"/>
    </source>
</evidence>